<keyword evidence="3" id="KW-1185">Reference proteome</keyword>
<comment type="caution">
    <text evidence="2">The sequence shown here is derived from an EMBL/GenBank/DDBJ whole genome shotgun (WGS) entry which is preliminary data.</text>
</comment>
<dbReference type="Proteomes" id="UP000577386">
    <property type="component" value="Unassembled WGS sequence"/>
</dbReference>
<organism evidence="2 3">
    <name type="scientific">Streptomyces murinus</name>
    <dbReference type="NCBI Taxonomy" id="33900"/>
    <lineage>
        <taxon>Bacteria</taxon>
        <taxon>Bacillati</taxon>
        <taxon>Actinomycetota</taxon>
        <taxon>Actinomycetes</taxon>
        <taxon>Kitasatosporales</taxon>
        <taxon>Streptomycetaceae</taxon>
        <taxon>Streptomyces</taxon>
    </lineage>
</organism>
<name>A0A7W3RPN3_STRMR</name>
<proteinExistence type="predicted"/>
<evidence type="ECO:0000313" key="3">
    <source>
        <dbReference type="Proteomes" id="UP000577386"/>
    </source>
</evidence>
<dbReference type="EMBL" id="JACJIJ010000002">
    <property type="protein sequence ID" value="MBA9057447.1"/>
    <property type="molecule type" value="Genomic_DNA"/>
</dbReference>
<evidence type="ECO:0000256" key="1">
    <source>
        <dbReference type="SAM" id="MobiDB-lite"/>
    </source>
</evidence>
<evidence type="ECO:0000313" key="2">
    <source>
        <dbReference type="EMBL" id="MBA9057447.1"/>
    </source>
</evidence>
<gene>
    <name evidence="2" type="ORF">HDA42_006625</name>
</gene>
<dbReference type="GeneID" id="93977903"/>
<protein>
    <submittedName>
        <fullName evidence="2">Uncharacterized protein</fullName>
    </submittedName>
</protein>
<feature type="compositionally biased region" description="Polar residues" evidence="1">
    <location>
        <begin position="68"/>
        <end position="83"/>
    </location>
</feature>
<feature type="region of interest" description="Disordered" evidence="1">
    <location>
        <begin position="68"/>
        <end position="93"/>
    </location>
</feature>
<dbReference type="RefSeq" id="WP_182777523.1">
    <property type="nucleotide sequence ID" value="NZ_BAAAHW010000028.1"/>
</dbReference>
<reference evidence="2 3" key="1">
    <citation type="submission" date="2020-08" db="EMBL/GenBank/DDBJ databases">
        <title>Sequencing the genomes of 1000 actinobacteria strains.</title>
        <authorList>
            <person name="Klenk H.-P."/>
        </authorList>
    </citation>
    <scope>NUCLEOTIDE SEQUENCE [LARGE SCALE GENOMIC DNA]</scope>
    <source>
        <strain evidence="2 3">DSM 41827</strain>
    </source>
</reference>
<sequence>MPLLLAAFQYRFNRDVDALARHIIDSVTLGWYTPGTDLLDGAPPSLVTELTDGMEFSSMPLDNFLITTDGSPPTRALNSATTPPTGPSECRHR</sequence>
<dbReference type="AlphaFoldDB" id="A0A7W3RPN3"/>
<accession>A0A7W3RPN3</accession>